<dbReference type="InterPro" id="IPR006047">
    <property type="entry name" value="GH13_cat_dom"/>
</dbReference>
<dbReference type="InterPro" id="IPR017853">
    <property type="entry name" value="GH"/>
</dbReference>
<dbReference type="CDD" id="cd11339">
    <property type="entry name" value="AmyAc_bac_CMD_like_2"/>
    <property type="match status" value="1"/>
</dbReference>
<dbReference type="Proteomes" id="UP000555552">
    <property type="component" value="Unassembled WGS sequence"/>
</dbReference>
<dbReference type="InterPro" id="IPR014756">
    <property type="entry name" value="Ig_E-set"/>
</dbReference>
<feature type="region of interest" description="Disordered" evidence="1">
    <location>
        <begin position="259"/>
        <end position="310"/>
    </location>
</feature>
<name>A0A849BPX9_9ACTN</name>
<feature type="compositionally biased region" description="Low complexity" evidence="1">
    <location>
        <begin position="356"/>
        <end position="388"/>
    </location>
</feature>
<evidence type="ECO:0000313" key="3">
    <source>
        <dbReference type="EMBL" id="NNH21606.1"/>
    </source>
</evidence>
<accession>A0A849BPX9</accession>
<reference evidence="3 4" key="1">
    <citation type="submission" date="2020-05" db="EMBL/GenBank/DDBJ databases">
        <title>MicrobeNet Type strains.</title>
        <authorList>
            <person name="Nicholson A.C."/>
        </authorList>
    </citation>
    <scope>NUCLEOTIDE SEQUENCE [LARGE SCALE GENOMIC DNA]</scope>
    <source>
        <strain evidence="3 4">JCM 14547</strain>
    </source>
</reference>
<dbReference type="Gene3D" id="2.60.40.10">
    <property type="entry name" value="Immunoglobulins"/>
    <property type="match status" value="2"/>
</dbReference>
<feature type="compositionally biased region" description="Low complexity" evidence="1">
    <location>
        <begin position="98"/>
        <end position="128"/>
    </location>
</feature>
<dbReference type="Pfam" id="PF00128">
    <property type="entry name" value="Alpha-amylase"/>
    <property type="match status" value="1"/>
</dbReference>
<evidence type="ECO:0000259" key="2">
    <source>
        <dbReference type="SMART" id="SM00642"/>
    </source>
</evidence>
<dbReference type="CDD" id="cd12962">
    <property type="entry name" value="X25_BaPul_like"/>
    <property type="match status" value="2"/>
</dbReference>
<comment type="caution">
    <text evidence="3">The sequence shown here is derived from an EMBL/GenBank/DDBJ whole genome shotgun (WGS) entry which is preliminary data.</text>
</comment>
<dbReference type="PANTHER" id="PTHR10357">
    <property type="entry name" value="ALPHA-AMYLASE FAMILY MEMBER"/>
    <property type="match status" value="1"/>
</dbReference>
<dbReference type="Gene3D" id="3.20.20.80">
    <property type="entry name" value="Glycosidases"/>
    <property type="match status" value="1"/>
</dbReference>
<dbReference type="InterPro" id="IPR013783">
    <property type="entry name" value="Ig-like_fold"/>
</dbReference>
<organism evidence="3 4">
    <name type="scientific">Pseudokineococcus marinus</name>
    <dbReference type="NCBI Taxonomy" id="351215"/>
    <lineage>
        <taxon>Bacteria</taxon>
        <taxon>Bacillati</taxon>
        <taxon>Actinomycetota</taxon>
        <taxon>Actinomycetes</taxon>
        <taxon>Kineosporiales</taxon>
        <taxon>Kineosporiaceae</taxon>
        <taxon>Pseudokineococcus</taxon>
    </lineage>
</organism>
<dbReference type="SUPFAM" id="SSF51445">
    <property type="entry name" value="(Trans)glycosidases"/>
    <property type="match status" value="1"/>
</dbReference>
<feature type="region of interest" description="Disordered" evidence="1">
    <location>
        <begin position="356"/>
        <end position="393"/>
    </location>
</feature>
<dbReference type="SMART" id="SM00642">
    <property type="entry name" value="Aamy"/>
    <property type="match status" value="1"/>
</dbReference>
<dbReference type="EMBL" id="JABEMA010000003">
    <property type="protein sequence ID" value="NNH21606.1"/>
    <property type="molecule type" value="Genomic_DNA"/>
</dbReference>
<dbReference type="Pfam" id="PF22058">
    <property type="entry name" value="X25_BaPul_like"/>
    <property type="match status" value="2"/>
</dbReference>
<dbReference type="AlphaFoldDB" id="A0A849BPX9"/>
<dbReference type="SUPFAM" id="SSF81296">
    <property type="entry name" value="E set domains"/>
    <property type="match status" value="1"/>
</dbReference>
<evidence type="ECO:0000313" key="4">
    <source>
        <dbReference type="Proteomes" id="UP000555552"/>
    </source>
</evidence>
<dbReference type="Pfam" id="PF02806">
    <property type="entry name" value="Alpha-amylase_C"/>
    <property type="match status" value="1"/>
</dbReference>
<sequence>MSATTTVTGRAGAVVAAVGGGAAVVTSTVPTVAARVSPSSAAAVTTASATAEPSAAGRSRAASRRRSPAASATASSSSAGTSTTRRTSSPVRARELSRPSTPTSVPSSSRSPAGAATSNAPSDGGASARTACASAGSAAWWCTEPSAWTCSCPPAGAASCSCASWSCVASAWPAPSGCACGAASSRTTSPSSTACAGPSALVAASPPVVAPVVAPAVIGGSSATASSALAPTLAARLVLLWLTCTPVLGSDVVPREVGAAPPAEQRRHPCAGGRHPAAAAHGWRGCGDPSAESPRVRSRRPLGRPREAAVRRARARLRSAQSLTVEEAHVRHPSALVSGAGAAAVAAALLLGPSAAAAPPSDRPAPAQEAQARKAAAQAAKAQQSQDRALARGSLREDLTRERFYFVMADRFENGDPTNDDGGYGGDRLVSGLDPTAKGFYHGGDIEGIRQRLDYIEGLGTTAIWLTPSFVNRPVQGAGDAVSAGYHGYWITDFTQIDPHLGTNEELEGLIDEAHERGMKVFFDIITNHTADVIQYAEGSQTYITKDAEPYRDASGEVFDDRDHAGTSEFPALDAATSFPYTPVFPMPGDATAKTPAWLNDPTMYHNRGNARFDGGESDQYGDFSGLDDLFTERPEVVAGMEEIYKTWVDLGIDGFRIDTVKHVGDEFWKDFAPTIEEHAAEIGNPDFFSFGEVYNSDPEFLSHYTTEAELQSVIDFGFQARAQSFASGGATQQMADLFAADDWYTDADSNAYSLPTFLGNHDMGRIGMFLQDAGAEGDELLERDRLAHALMYLTRGQPVVYYGDEQGFTGDGGDQDARQDMFASQVATYNDDVLVGTDATTGGENFDPSHPLYTTIAELSALREENPTLADGALVQRYAEDGAGVYAFSRISDDDDVEYLVATNNSDTARTVDLDTFTTRTRYKAVWPAGTGAVWSDHDGTARVTVPPLSAVVWKASKPMRPARTAPTPVFTTGEEVSGRAEVSVDVPGGGFDQVTFAVRPAGSTDEWQVLGTDDNAPYRVFHDVTDTAEGTALEYRAVVRDHSGNVAGASATAVVVPEPGPGVGGEPTTVAVAGSLGSEIGCPGDWEPACDAAQMTYDADTATWSLTVAPPAGSYEYKIAVDRSWDENYGAGGEPNGANIPLTTSGGAVTFTYSTATHLVTAVEESVEQPGAVSVPGDLNSEMGCPGDWEPDCDAAQMTYDAETGRWRLTVDLPPGQYSYKVAVDRAWTENYGADGVPNGSNITLDHPGGPVTFVYDHATHRVAVEVEQG</sequence>
<gene>
    <name evidence="3" type="ORF">HLB09_00600</name>
</gene>
<dbReference type="GO" id="GO:0043169">
    <property type="term" value="F:cation binding"/>
    <property type="evidence" value="ECO:0007669"/>
    <property type="project" value="InterPro"/>
</dbReference>
<dbReference type="PANTHER" id="PTHR10357:SF209">
    <property type="entry name" value="PERIPLASMIC ALPHA-AMYLASE"/>
    <property type="match status" value="1"/>
</dbReference>
<dbReference type="GO" id="GO:0005975">
    <property type="term" value="P:carbohydrate metabolic process"/>
    <property type="evidence" value="ECO:0007669"/>
    <property type="project" value="InterPro"/>
</dbReference>
<feature type="compositionally biased region" description="Low complexity" evidence="1">
    <location>
        <begin position="35"/>
        <end position="60"/>
    </location>
</feature>
<proteinExistence type="predicted"/>
<feature type="region of interest" description="Disordered" evidence="1">
    <location>
        <begin position="35"/>
        <end position="128"/>
    </location>
</feature>
<dbReference type="InterPro" id="IPR013780">
    <property type="entry name" value="Glyco_hydro_b"/>
</dbReference>
<feature type="domain" description="Glycosyl hydrolase family 13 catalytic" evidence="2">
    <location>
        <begin position="406"/>
        <end position="864"/>
    </location>
</feature>
<protein>
    <submittedName>
        <fullName evidence="3">Alpha-amylase</fullName>
    </submittedName>
</protein>
<dbReference type="InterPro" id="IPR054409">
    <property type="entry name" value="X25_BaPul-like"/>
</dbReference>
<feature type="compositionally biased region" description="Low complexity" evidence="1">
    <location>
        <begin position="68"/>
        <end position="91"/>
    </location>
</feature>
<dbReference type="SUPFAM" id="SSF51011">
    <property type="entry name" value="Glycosyl hydrolase domain"/>
    <property type="match status" value="1"/>
</dbReference>
<keyword evidence="4" id="KW-1185">Reference proteome</keyword>
<evidence type="ECO:0000256" key="1">
    <source>
        <dbReference type="SAM" id="MobiDB-lite"/>
    </source>
</evidence>
<dbReference type="GO" id="GO:0003824">
    <property type="term" value="F:catalytic activity"/>
    <property type="evidence" value="ECO:0007669"/>
    <property type="project" value="InterPro"/>
</dbReference>
<dbReference type="Gene3D" id="2.60.40.1180">
    <property type="entry name" value="Golgi alpha-mannosidase II"/>
    <property type="match status" value="1"/>
</dbReference>
<dbReference type="InterPro" id="IPR006048">
    <property type="entry name" value="A-amylase/branching_C"/>
</dbReference>
<feature type="compositionally biased region" description="Low complexity" evidence="1">
    <location>
        <begin position="271"/>
        <end position="283"/>
    </location>
</feature>